<dbReference type="PANTHER" id="PTHR35936">
    <property type="entry name" value="MEMBRANE-BOUND LYTIC MUREIN TRANSGLYCOSYLASE F"/>
    <property type="match status" value="1"/>
</dbReference>
<comment type="caution">
    <text evidence="4">The sequence shown here is derived from an EMBL/GenBank/DDBJ whole genome shotgun (WGS) entry which is preliminary data.</text>
</comment>
<name>A0ABW0PP03_9BURK</name>
<feature type="domain" description="Solute-binding protein family 3/N-terminal" evidence="3">
    <location>
        <begin position="36"/>
        <end position="280"/>
    </location>
</feature>
<dbReference type="EMBL" id="JBHSMS010000068">
    <property type="protein sequence ID" value="MFC5513397.1"/>
    <property type="molecule type" value="Genomic_DNA"/>
</dbReference>
<evidence type="ECO:0000256" key="1">
    <source>
        <dbReference type="ARBA" id="ARBA00022729"/>
    </source>
</evidence>
<evidence type="ECO:0000259" key="3">
    <source>
        <dbReference type="SMART" id="SM00062"/>
    </source>
</evidence>
<protein>
    <submittedName>
        <fullName evidence="4">Quinoprotein dehydrogenase-associated putative ABC transporter substrate-binding protein</fullName>
    </submittedName>
</protein>
<keyword evidence="1 2" id="KW-0732">Signal</keyword>
<dbReference type="NCBIfam" id="TIGR03871">
    <property type="entry name" value="ABC_peri_MoxJ_2"/>
    <property type="match status" value="1"/>
</dbReference>
<keyword evidence="5" id="KW-1185">Reference proteome</keyword>
<dbReference type="InterPro" id="IPR022448">
    <property type="entry name" value="Quinoprotein_dehydrogenase"/>
</dbReference>
<feature type="signal peptide" evidence="2">
    <location>
        <begin position="1"/>
        <end position="25"/>
    </location>
</feature>
<gene>
    <name evidence="4" type="ORF">ACFPOU_20065</name>
</gene>
<proteinExistence type="predicted"/>
<dbReference type="InterPro" id="IPR001638">
    <property type="entry name" value="Solute-binding_3/MltF_N"/>
</dbReference>
<dbReference type="PANTHER" id="PTHR35936:SF17">
    <property type="entry name" value="ARGININE-BINDING EXTRACELLULAR PROTEIN ARTP"/>
    <property type="match status" value="1"/>
</dbReference>
<feature type="chain" id="PRO_5046124784" evidence="2">
    <location>
        <begin position="26"/>
        <end position="305"/>
    </location>
</feature>
<evidence type="ECO:0000313" key="4">
    <source>
        <dbReference type="EMBL" id="MFC5513397.1"/>
    </source>
</evidence>
<dbReference type="RefSeq" id="WP_379725478.1">
    <property type="nucleotide sequence ID" value="NZ_JBHSMS010000068.1"/>
</dbReference>
<reference evidence="5" key="1">
    <citation type="journal article" date="2019" name="Int. J. Syst. Evol. Microbiol.">
        <title>The Global Catalogue of Microorganisms (GCM) 10K type strain sequencing project: providing services to taxonomists for standard genome sequencing and annotation.</title>
        <authorList>
            <consortium name="The Broad Institute Genomics Platform"/>
            <consortium name="The Broad Institute Genome Sequencing Center for Infectious Disease"/>
            <person name="Wu L."/>
            <person name="Ma J."/>
        </authorList>
    </citation>
    <scope>NUCLEOTIDE SEQUENCE [LARGE SCALE GENOMIC DNA]</scope>
    <source>
        <strain evidence="5">CCUG 38813</strain>
    </source>
</reference>
<organism evidence="4 5">
    <name type="scientific">Massilia jejuensis</name>
    <dbReference type="NCBI Taxonomy" id="648894"/>
    <lineage>
        <taxon>Bacteria</taxon>
        <taxon>Pseudomonadati</taxon>
        <taxon>Pseudomonadota</taxon>
        <taxon>Betaproteobacteria</taxon>
        <taxon>Burkholderiales</taxon>
        <taxon>Oxalobacteraceae</taxon>
        <taxon>Telluria group</taxon>
        <taxon>Massilia</taxon>
    </lineage>
</organism>
<dbReference type="Gene3D" id="3.40.190.10">
    <property type="entry name" value="Periplasmic binding protein-like II"/>
    <property type="match status" value="2"/>
</dbReference>
<sequence length="305" mass="33482">MKWRPRRQAWLAGALWMLGLGTAGAQPMIEPGQDKVLRVCQDPNNLPLSNRAQNGFENKIAALFAQQLGWKLEHAWFPQRMGFIRNTLRAKEEHADHYKCDLVTGVPKGFDMAATTRPYYRSSYAMAYVKGNGLDRVRSLDDIVALDAAQRSKLRIGAFAGSPVTEWLLENGLMEQVSWYQSQTGDADQYPGEVIEKDLAGGKIDIAFAWGPIAGYFARHARTAPIVAVPLTSKPGMKFDFEIAMAVRHSDKEFRQRIDGLIAANAAKIHAILDQYGVPLLEQGVPASGPSNTPSASSASAAKTP</sequence>
<dbReference type="Proteomes" id="UP001596031">
    <property type="component" value="Unassembled WGS sequence"/>
</dbReference>
<evidence type="ECO:0000313" key="5">
    <source>
        <dbReference type="Proteomes" id="UP001596031"/>
    </source>
</evidence>
<accession>A0ABW0PP03</accession>
<dbReference type="SUPFAM" id="SSF53850">
    <property type="entry name" value="Periplasmic binding protein-like II"/>
    <property type="match status" value="1"/>
</dbReference>
<dbReference type="SMART" id="SM00062">
    <property type="entry name" value="PBPb"/>
    <property type="match status" value="1"/>
</dbReference>
<evidence type="ECO:0000256" key="2">
    <source>
        <dbReference type="SAM" id="SignalP"/>
    </source>
</evidence>